<dbReference type="OrthoDB" id="9796058at2"/>
<organism evidence="1 2">
    <name type="scientific">Faunimonas pinastri</name>
    <dbReference type="NCBI Taxonomy" id="1855383"/>
    <lineage>
        <taxon>Bacteria</taxon>
        <taxon>Pseudomonadati</taxon>
        <taxon>Pseudomonadota</taxon>
        <taxon>Alphaproteobacteria</taxon>
        <taxon>Hyphomicrobiales</taxon>
        <taxon>Afifellaceae</taxon>
        <taxon>Faunimonas</taxon>
    </lineage>
</organism>
<evidence type="ECO:0000313" key="1">
    <source>
        <dbReference type="EMBL" id="SEP73108.1"/>
    </source>
</evidence>
<dbReference type="RefSeq" id="WP_092494864.1">
    <property type="nucleotide sequence ID" value="NZ_FOFG01000001.1"/>
</dbReference>
<name>A0A1H9AAS9_9HYPH</name>
<evidence type="ECO:0000313" key="2">
    <source>
        <dbReference type="Proteomes" id="UP000199647"/>
    </source>
</evidence>
<accession>A0A1H9AAS9</accession>
<proteinExistence type="predicted"/>
<gene>
    <name evidence="1" type="ORF">SAMN05216548_101360</name>
</gene>
<dbReference type="Proteomes" id="UP000199647">
    <property type="component" value="Unassembled WGS sequence"/>
</dbReference>
<protein>
    <recommendedName>
        <fullName evidence="3">DUF883 domain-containing protein</fullName>
    </recommendedName>
</protein>
<evidence type="ECO:0008006" key="3">
    <source>
        <dbReference type="Google" id="ProtNLM"/>
    </source>
</evidence>
<dbReference type="AlphaFoldDB" id="A0A1H9AAS9"/>
<sequence length="71" mass="7648">MANTDDVKSGIQQAASRAQDAVNNASDYYDNAADMTRSALDNLSDRVQEQPMTMLLVAAGIGYIAGRLRLL</sequence>
<reference evidence="1 2" key="1">
    <citation type="submission" date="2016-10" db="EMBL/GenBank/DDBJ databases">
        <authorList>
            <person name="de Groot N.N."/>
        </authorList>
    </citation>
    <scope>NUCLEOTIDE SEQUENCE [LARGE SCALE GENOMIC DNA]</scope>
    <source>
        <strain evidence="1 2">A52C2</strain>
    </source>
</reference>
<dbReference type="STRING" id="1855383.SAMN05216548_101360"/>
<keyword evidence="2" id="KW-1185">Reference proteome</keyword>
<dbReference type="EMBL" id="FOFG01000001">
    <property type="protein sequence ID" value="SEP73108.1"/>
    <property type="molecule type" value="Genomic_DNA"/>
</dbReference>